<feature type="transmembrane region" description="Helical" evidence="2">
    <location>
        <begin position="260"/>
        <end position="280"/>
    </location>
</feature>
<feature type="non-terminal residue" evidence="3">
    <location>
        <position position="1"/>
    </location>
</feature>
<feature type="non-terminal residue" evidence="3">
    <location>
        <position position="306"/>
    </location>
</feature>
<organism evidence="3 4">
    <name type="scientific">Operophtera brumata</name>
    <name type="common">Winter moth</name>
    <name type="synonym">Phalaena brumata</name>
    <dbReference type="NCBI Taxonomy" id="104452"/>
    <lineage>
        <taxon>Eukaryota</taxon>
        <taxon>Metazoa</taxon>
        <taxon>Ecdysozoa</taxon>
        <taxon>Arthropoda</taxon>
        <taxon>Hexapoda</taxon>
        <taxon>Insecta</taxon>
        <taxon>Pterygota</taxon>
        <taxon>Neoptera</taxon>
        <taxon>Endopterygota</taxon>
        <taxon>Lepidoptera</taxon>
        <taxon>Glossata</taxon>
        <taxon>Ditrysia</taxon>
        <taxon>Geometroidea</taxon>
        <taxon>Geometridae</taxon>
        <taxon>Larentiinae</taxon>
        <taxon>Operophtera</taxon>
    </lineage>
</organism>
<keyword evidence="2" id="KW-0812">Transmembrane</keyword>
<evidence type="ECO:0000256" key="2">
    <source>
        <dbReference type="SAM" id="Phobius"/>
    </source>
</evidence>
<dbReference type="Proteomes" id="UP000037510">
    <property type="component" value="Unassembled WGS sequence"/>
</dbReference>
<feature type="region of interest" description="Disordered" evidence="1">
    <location>
        <begin position="1"/>
        <end position="27"/>
    </location>
</feature>
<feature type="compositionally biased region" description="Basic and acidic residues" evidence="1">
    <location>
        <begin position="11"/>
        <end position="27"/>
    </location>
</feature>
<dbReference type="InterPro" id="IPR008699">
    <property type="entry name" value="NDUFB8"/>
</dbReference>
<sequence length="306" mass="33977">GRQGCSLLEASARRSNSEDVTSVEKSKLTGHTYRLPEAWRAQLSRPQQTPDCRSRTGGSRLLGRSAGGVPWRLSLDGAVHDGLTRPPGFSKTPVYISYQALVVNEVPSYSGTTRTSIWRGTPRSDLLNKSIHWVRRRLRVLVQKNIHPRGVGQASLRTVKGEGWGALYLALSNRTPATRRTEPALTNGKPINGTTVRGAAELRKTFYKNWNYQYKPGPHPKTPEEHAAAAKKYGLTIHAGAEILGGDRCDPSFRPRFSLFQQWTTLIGVLGGATALFFFLEDYKVGRPVTAKQYPGEGQHYYFCPK</sequence>
<evidence type="ECO:0000313" key="3">
    <source>
        <dbReference type="EMBL" id="KOB66130.1"/>
    </source>
</evidence>
<evidence type="ECO:0000313" key="4">
    <source>
        <dbReference type="Proteomes" id="UP000037510"/>
    </source>
</evidence>
<proteinExistence type="predicted"/>
<keyword evidence="2" id="KW-0472">Membrane</keyword>
<dbReference type="EMBL" id="JTDY01006294">
    <property type="protein sequence ID" value="KOB66130.1"/>
    <property type="molecule type" value="Genomic_DNA"/>
</dbReference>
<keyword evidence="2" id="KW-1133">Transmembrane helix</keyword>
<gene>
    <name evidence="3" type="ORF">OBRU01_22559</name>
</gene>
<keyword evidence="4" id="KW-1185">Reference proteome</keyword>
<evidence type="ECO:0000256" key="1">
    <source>
        <dbReference type="SAM" id="MobiDB-lite"/>
    </source>
</evidence>
<accession>A0A0L7KSQ1</accession>
<dbReference type="AlphaFoldDB" id="A0A0L7KSQ1"/>
<comment type="caution">
    <text evidence="3">The sequence shown here is derived from an EMBL/GenBank/DDBJ whole genome shotgun (WGS) entry which is preliminary data.</text>
</comment>
<dbReference type="STRING" id="104452.A0A0L7KSQ1"/>
<dbReference type="GO" id="GO:0005739">
    <property type="term" value="C:mitochondrion"/>
    <property type="evidence" value="ECO:0007669"/>
    <property type="project" value="InterPro"/>
</dbReference>
<reference evidence="3 4" key="1">
    <citation type="journal article" date="2015" name="Genome Biol. Evol.">
        <title>The genome of winter moth (Operophtera brumata) provides a genomic perspective on sexual dimorphism and phenology.</title>
        <authorList>
            <person name="Derks M.F."/>
            <person name="Smit S."/>
            <person name="Salis L."/>
            <person name="Schijlen E."/>
            <person name="Bossers A."/>
            <person name="Mateman C."/>
            <person name="Pijl A.S."/>
            <person name="de Ridder D."/>
            <person name="Groenen M.A."/>
            <person name="Visser M.E."/>
            <person name="Megens H.J."/>
        </authorList>
    </citation>
    <scope>NUCLEOTIDE SEQUENCE [LARGE SCALE GENOMIC DNA]</scope>
    <source>
        <strain evidence="3">WM2013NL</strain>
        <tissue evidence="3">Head and thorax</tissue>
    </source>
</reference>
<protein>
    <submittedName>
        <fullName evidence="3">NADH-ubiquinone oxidoreductase ashi subunit</fullName>
    </submittedName>
</protein>
<keyword evidence="3" id="KW-0830">Ubiquinone</keyword>
<name>A0A0L7KSQ1_OPEBR</name>
<dbReference type="Pfam" id="PF05821">
    <property type="entry name" value="NDUF_B8"/>
    <property type="match status" value="1"/>
</dbReference>